<evidence type="ECO:0000259" key="1">
    <source>
        <dbReference type="Pfam" id="PF19571"/>
    </source>
</evidence>
<name>A0A0U3DMD5_9EURY</name>
<dbReference type="Gene3D" id="3.30.2130.10">
    <property type="entry name" value="VC0802-like"/>
    <property type="match status" value="1"/>
</dbReference>
<dbReference type="CDD" id="cd04882">
    <property type="entry name" value="ACT_Bt0572_2"/>
    <property type="match status" value="1"/>
</dbReference>
<dbReference type="PANTHER" id="PTHR40099:SF1">
    <property type="entry name" value="ACETOLACTATE SYNTHASE, SMALL SUBUNIT"/>
    <property type="match status" value="1"/>
</dbReference>
<dbReference type="InterPro" id="IPR045739">
    <property type="entry name" value="ACT_dom_pair"/>
</dbReference>
<organism evidence="2 3">
    <name type="scientific">Methanobrevibacter millerae</name>
    <dbReference type="NCBI Taxonomy" id="230361"/>
    <lineage>
        <taxon>Archaea</taxon>
        <taxon>Methanobacteriati</taxon>
        <taxon>Methanobacteriota</taxon>
        <taxon>Methanomada group</taxon>
        <taxon>Methanobacteria</taxon>
        <taxon>Methanobacteriales</taxon>
        <taxon>Methanobacteriaceae</taxon>
        <taxon>Methanobrevibacter</taxon>
    </lineage>
</organism>
<protein>
    <submittedName>
        <fullName evidence="2">ACT domain-containing protein</fullName>
    </submittedName>
</protein>
<dbReference type="Pfam" id="PF19571">
    <property type="entry name" value="ACT_8"/>
    <property type="match status" value="1"/>
</dbReference>
<evidence type="ECO:0000313" key="2">
    <source>
        <dbReference type="EMBL" id="ALT69126.1"/>
    </source>
</evidence>
<dbReference type="CDD" id="cd04908">
    <property type="entry name" value="ACT_Bt0572_1"/>
    <property type="match status" value="1"/>
</dbReference>
<keyword evidence="3" id="KW-1185">Reference proteome</keyword>
<feature type="domain" description="ACT" evidence="1">
    <location>
        <begin position="1"/>
        <end position="141"/>
    </location>
</feature>
<dbReference type="OrthoDB" id="53154at2157"/>
<dbReference type="GeneID" id="26736294"/>
<accession>A0A0U3DMD5</accession>
<proteinExistence type="predicted"/>
<dbReference type="PANTHER" id="PTHR40099">
    <property type="entry name" value="ACETOLACTATE SYNTHASE, SMALL SUBUNIT"/>
    <property type="match status" value="1"/>
</dbReference>
<dbReference type="InterPro" id="IPR045865">
    <property type="entry name" value="ACT-like_dom_sf"/>
</dbReference>
<dbReference type="Proteomes" id="UP000067738">
    <property type="component" value="Chromosome"/>
</dbReference>
<dbReference type="AlphaFoldDB" id="A0A0U3DMD5"/>
<dbReference type="SUPFAM" id="SSF55021">
    <property type="entry name" value="ACT-like"/>
    <property type="match status" value="2"/>
</dbReference>
<reference evidence="2 3" key="1">
    <citation type="submission" date="2015-04" db="EMBL/GenBank/DDBJ databases">
        <title>The complete genome sequence of the rumen methanogen Methanobrevibacter millerae SM9.</title>
        <authorList>
            <person name="Leahy S.C."/>
            <person name="Kelly W.J."/>
            <person name="Pacheco D.M."/>
            <person name="Li D."/>
            <person name="Altermann E."/>
            <person name="Attwood G.T."/>
        </authorList>
    </citation>
    <scope>NUCLEOTIDE SEQUENCE [LARGE SCALE GENOMIC DNA]</scope>
    <source>
        <strain evidence="2 3">SM9</strain>
    </source>
</reference>
<gene>
    <name evidence="2" type="ORF">sm9_1345</name>
</gene>
<dbReference type="RefSeq" id="WP_058739380.1">
    <property type="nucleotide sequence ID" value="NZ_CP011266.1"/>
</dbReference>
<dbReference type="KEGG" id="mmil:sm9_1345"/>
<dbReference type="PATRIC" id="fig|230361.4.peg.1389"/>
<dbReference type="EMBL" id="CP011266">
    <property type="protein sequence ID" value="ALT69126.1"/>
    <property type="molecule type" value="Genomic_DNA"/>
</dbReference>
<sequence length="143" mass="16021">MKIKQLSIFLQNKMGSLAKPLEVLTVADVNIRAMCMADTSEFGILRLVVDDPEKGKEALEQNNFLVKMTEIIGVEMNDAPGGLTSVLKIIRDNNIDLEYLYAFTHDKADKAILLLHASDIDKLIEVLENNNITIVKSEEVYNL</sequence>
<evidence type="ECO:0000313" key="3">
    <source>
        <dbReference type="Proteomes" id="UP000067738"/>
    </source>
</evidence>